<evidence type="ECO:0000313" key="2">
    <source>
        <dbReference type="EMBL" id="NYI66287.1"/>
    </source>
</evidence>
<dbReference type="RefSeq" id="WP_179425520.1">
    <property type="nucleotide sequence ID" value="NZ_JACBZP010000001.1"/>
</dbReference>
<dbReference type="PRINTS" id="PR00778">
    <property type="entry name" value="HTHARSR"/>
</dbReference>
<dbReference type="SMART" id="SM00418">
    <property type="entry name" value="HTH_ARSR"/>
    <property type="match status" value="1"/>
</dbReference>
<dbReference type="GO" id="GO:0003677">
    <property type="term" value="F:DNA binding"/>
    <property type="evidence" value="ECO:0007669"/>
    <property type="project" value="UniProtKB-KW"/>
</dbReference>
<dbReference type="InterPro" id="IPR036390">
    <property type="entry name" value="WH_DNA-bd_sf"/>
</dbReference>
<proteinExistence type="predicted"/>
<dbReference type="CDD" id="cd00090">
    <property type="entry name" value="HTH_ARSR"/>
    <property type="match status" value="1"/>
</dbReference>
<dbReference type="GO" id="GO:0003700">
    <property type="term" value="F:DNA-binding transcription factor activity"/>
    <property type="evidence" value="ECO:0007669"/>
    <property type="project" value="InterPro"/>
</dbReference>
<dbReference type="SUPFAM" id="SSF46785">
    <property type="entry name" value="Winged helix' DNA-binding domain"/>
    <property type="match status" value="1"/>
</dbReference>
<evidence type="ECO:0000313" key="3">
    <source>
        <dbReference type="Proteomes" id="UP000539111"/>
    </source>
</evidence>
<dbReference type="PROSITE" id="PS50987">
    <property type="entry name" value="HTH_ARSR_2"/>
    <property type="match status" value="1"/>
</dbReference>
<sequence length="122" mass="13951">MNNRDRLSTAFAALADPTRRDILTRLRNGSLTVSDLAGHYSISRPAVSQHLAVLEKAGLVTRDRRAQWNDCTLETASLDEAAAWIEQQRAEWIEKFDLLDEHLRSRREHDHAPHDPNEGEQQ</sequence>
<dbReference type="InterPro" id="IPR036388">
    <property type="entry name" value="WH-like_DNA-bd_sf"/>
</dbReference>
<evidence type="ECO:0000259" key="1">
    <source>
        <dbReference type="PROSITE" id="PS50987"/>
    </source>
</evidence>
<dbReference type="Pfam" id="PF01022">
    <property type="entry name" value="HTH_5"/>
    <property type="match status" value="1"/>
</dbReference>
<feature type="domain" description="HTH arsR-type" evidence="1">
    <location>
        <begin position="1"/>
        <end position="93"/>
    </location>
</feature>
<dbReference type="PANTHER" id="PTHR38600:SF2">
    <property type="entry name" value="SLL0088 PROTEIN"/>
    <property type="match status" value="1"/>
</dbReference>
<reference evidence="2 3" key="1">
    <citation type="submission" date="2020-07" db="EMBL/GenBank/DDBJ databases">
        <title>Sequencing the genomes of 1000 actinobacteria strains.</title>
        <authorList>
            <person name="Klenk H.-P."/>
        </authorList>
    </citation>
    <scope>NUCLEOTIDE SEQUENCE [LARGE SCALE GENOMIC DNA]</scope>
    <source>
        <strain evidence="2 3">DSM 26341</strain>
    </source>
</reference>
<dbReference type="InterPro" id="IPR011991">
    <property type="entry name" value="ArsR-like_HTH"/>
</dbReference>
<keyword evidence="2" id="KW-0238">DNA-binding</keyword>
<protein>
    <submittedName>
        <fullName evidence="2">DNA-binding transcriptional ArsR family regulator</fullName>
    </submittedName>
</protein>
<gene>
    <name evidence="2" type="ORF">BJY26_000593</name>
</gene>
<dbReference type="AlphaFoldDB" id="A0A7Z0A8G7"/>
<dbReference type="Proteomes" id="UP000539111">
    <property type="component" value="Unassembled WGS sequence"/>
</dbReference>
<dbReference type="PANTHER" id="PTHR38600">
    <property type="entry name" value="TRANSCRIPTIONAL REGULATORY PROTEIN"/>
    <property type="match status" value="1"/>
</dbReference>
<keyword evidence="3" id="KW-1185">Reference proteome</keyword>
<name>A0A7Z0A8G7_9MICO</name>
<dbReference type="Gene3D" id="1.10.10.10">
    <property type="entry name" value="Winged helix-like DNA-binding domain superfamily/Winged helix DNA-binding domain"/>
    <property type="match status" value="1"/>
</dbReference>
<dbReference type="NCBIfam" id="NF033788">
    <property type="entry name" value="HTH_metalloreg"/>
    <property type="match status" value="1"/>
</dbReference>
<comment type="caution">
    <text evidence="2">The sequence shown here is derived from an EMBL/GenBank/DDBJ whole genome shotgun (WGS) entry which is preliminary data.</text>
</comment>
<accession>A0A7Z0A8G7</accession>
<dbReference type="EMBL" id="JACBZP010000001">
    <property type="protein sequence ID" value="NYI66287.1"/>
    <property type="molecule type" value="Genomic_DNA"/>
</dbReference>
<organism evidence="2 3">
    <name type="scientific">Spelaeicoccus albus</name>
    <dbReference type="NCBI Taxonomy" id="1280376"/>
    <lineage>
        <taxon>Bacteria</taxon>
        <taxon>Bacillati</taxon>
        <taxon>Actinomycetota</taxon>
        <taxon>Actinomycetes</taxon>
        <taxon>Micrococcales</taxon>
        <taxon>Brevibacteriaceae</taxon>
        <taxon>Spelaeicoccus</taxon>
    </lineage>
</organism>
<dbReference type="InterPro" id="IPR001845">
    <property type="entry name" value="HTH_ArsR_DNA-bd_dom"/>
</dbReference>